<comment type="caution">
    <text evidence="2">The sequence shown here is derived from an EMBL/GenBank/DDBJ whole genome shotgun (WGS) entry which is preliminary data.</text>
</comment>
<name>A0AAD6U1N8_9AGAR</name>
<accession>A0AAD6U1N8</accession>
<evidence type="ECO:0000256" key="1">
    <source>
        <dbReference type="SAM" id="MobiDB-lite"/>
    </source>
</evidence>
<feature type="compositionally biased region" description="Low complexity" evidence="1">
    <location>
        <begin position="205"/>
        <end position="218"/>
    </location>
</feature>
<evidence type="ECO:0000313" key="3">
    <source>
        <dbReference type="Proteomes" id="UP001222325"/>
    </source>
</evidence>
<feature type="compositionally biased region" description="Basic residues" evidence="1">
    <location>
        <begin position="60"/>
        <end position="79"/>
    </location>
</feature>
<evidence type="ECO:0000313" key="2">
    <source>
        <dbReference type="EMBL" id="KAJ7085232.1"/>
    </source>
</evidence>
<dbReference type="EMBL" id="JARJCN010000035">
    <property type="protein sequence ID" value="KAJ7085232.1"/>
    <property type="molecule type" value="Genomic_DNA"/>
</dbReference>
<gene>
    <name evidence="2" type="ORF">B0H15DRAFT_1023597</name>
</gene>
<sequence>REPSDVRQRWIRTAGCRSISVPDSGHFPSPPPCPLVLTTRHRSPTRGSPVPKSALDSPPTRRRASLSFRPHRTRSRCSRRPTSSQSPPTRSDANVRSRHTERRRPPPQRHSAQRTRRGRPSPPRSRVIRCDPRAARAAPPRIRRPVRVRGSGRDVAQRHLAQGARRPHSCPPRRARVPPHRTPPRRRTAIDAAYCPTYICPSHSDAAPPAARRSTPRAQVPHSSGAAPTPPRAIAASTISPTRAARPSRSRGGHGQRPSPPPRPPARNTGIALSPYRHPVLAYLPIVRTTAAAHVLRPPARSACRPPHSPLVSPAAPAGRRNSAGLSPAPRGHAHRL</sequence>
<feature type="region of interest" description="Disordered" evidence="1">
    <location>
        <begin position="15"/>
        <end position="186"/>
    </location>
</feature>
<feature type="region of interest" description="Disordered" evidence="1">
    <location>
        <begin position="205"/>
        <end position="272"/>
    </location>
</feature>
<dbReference type="Proteomes" id="UP001222325">
    <property type="component" value="Unassembled WGS sequence"/>
</dbReference>
<feature type="compositionally biased region" description="Basic residues" evidence="1">
    <location>
        <begin position="165"/>
        <end position="186"/>
    </location>
</feature>
<organism evidence="2 3">
    <name type="scientific">Mycena belliarum</name>
    <dbReference type="NCBI Taxonomy" id="1033014"/>
    <lineage>
        <taxon>Eukaryota</taxon>
        <taxon>Fungi</taxon>
        <taxon>Dikarya</taxon>
        <taxon>Basidiomycota</taxon>
        <taxon>Agaricomycotina</taxon>
        <taxon>Agaricomycetes</taxon>
        <taxon>Agaricomycetidae</taxon>
        <taxon>Agaricales</taxon>
        <taxon>Marasmiineae</taxon>
        <taxon>Mycenaceae</taxon>
        <taxon>Mycena</taxon>
    </lineage>
</organism>
<feature type="compositionally biased region" description="Basic residues" evidence="1">
    <location>
        <begin position="96"/>
        <end position="119"/>
    </location>
</feature>
<feature type="compositionally biased region" description="Low complexity" evidence="1">
    <location>
        <begin position="80"/>
        <end position="91"/>
    </location>
</feature>
<dbReference type="AlphaFoldDB" id="A0AAD6U1N8"/>
<keyword evidence="3" id="KW-1185">Reference proteome</keyword>
<protein>
    <submittedName>
        <fullName evidence="2">Uncharacterized protein</fullName>
    </submittedName>
</protein>
<feature type="non-terminal residue" evidence="2">
    <location>
        <position position="337"/>
    </location>
</feature>
<feature type="non-terminal residue" evidence="2">
    <location>
        <position position="1"/>
    </location>
</feature>
<feature type="region of interest" description="Disordered" evidence="1">
    <location>
        <begin position="299"/>
        <end position="337"/>
    </location>
</feature>
<reference evidence="2" key="1">
    <citation type="submission" date="2023-03" db="EMBL/GenBank/DDBJ databases">
        <title>Massive genome expansion in bonnet fungi (Mycena s.s.) driven by repeated elements and novel gene families across ecological guilds.</title>
        <authorList>
            <consortium name="Lawrence Berkeley National Laboratory"/>
            <person name="Harder C.B."/>
            <person name="Miyauchi S."/>
            <person name="Viragh M."/>
            <person name="Kuo A."/>
            <person name="Thoen E."/>
            <person name="Andreopoulos B."/>
            <person name="Lu D."/>
            <person name="Skrede I."/>
            <person name="Drula E."/>
            <person name="Henrissat B."/>
            <person name="Morin E."/>
            <person name="Kohler A."/>
            <person name="Barry K."/>
            <person name="LaButti K."/>
            <person name="Morin E."/>
            <person name="Salamov A."/>
            <person name="Lipzen A."/>
            <person name="Mereny Z."/>
            <person name="Hegedus B."/>
            <person name="Baldrian P."/>
            <person name="Stursova M."/>
            <person name="Weitz H."/>
            <person name="Taylor A."/>
            <person name="Grigoriev I.V."/>
            <person name="Nagy L.G."/>
            <person name="Martin F."/>
            <person name="Kauserud H."/>
        </authorList>
    </citation>
    <scope>NUCLEOTIDE SEQUENCE</scope>
    <source>
        <strain evidence="2">CBHHK173m</strain>
    </source>
</reference>
<proteinExistence type="predicted"/>